<dbReference type="KEGG" id="eus:EUTSA_v10005191mg"/>
<evidence type="ECO:0000313" key="2">
    <source>
        <dbReference type="Proteomes" id="UP000030689"/>
    </source>
</evidence>
<dbReference type="Gramene" id="ESQ32640">
    <property type="protein sequence ID" value="ESQ32640"/>
    <property type="gene ID" value="EUTSA_v10005191mg"/>
</dbReference>
<dbReference type="Proteomes" id="UP000030689">
    <property type="component" value="Unassembled WGS sequence"/>
</dbReference>
<gene>
    <name evidence="1" type="ORF">EUTSA_v10005191mg</name>
</gene>
<protein>
    <submittedName>
        <fullName evidence="1">Uncharacterized protein</fullName>
    </submittedName>
</protein>
<proteinExistence type="predicted"/>
<reference evidence="1 2" key="1">
    <citation type="journal article" date="2013" name="Front. Plant Sci.">
        <title>The Reference Genome of the Halophytic Plant Eutrema salsugineum.</title>
        <authorList>
            <person name="Yang R."/>
            <person name="Jarvis D.E."/>
            <person name="Chen H."/>
            <person name="Beilstein M.A."/>
            <person name="Grimwood J."/>
            <person name="Jenkins J."/>
            <person name="Shu S."/>
            <person name="Prochnik S."/>
            <person name="Xin M."/>
            <person name="Ma C."/>
            <person name="Schmutz J."/>
            <person name="Wing R.A."/>
            <person name="Mitchell-Olds T."/>
            <person name="Schumaker K.S."/>
            <person name="Wang X."/>
        </authorList>
    </citation>
    <scope>NUCLEOTIDE SEQUENCE [LARGE SCALE GENOMIC DNA]</scope>
</reference>
<name>V4K533_EUTSA</name>
<keyword evidence="2" id="KW-1185">Reference proteome</keyword>
<sequence>MGSHSVDESSLRGSVCVTFLPVMPRNIGTFEAVRYLPKQLFRRITFASSTISTVHLAFIHRPSLSWFTESSSSSARRWPGAAISPSMIGLMRKMSR</sequence>
<dbReference type="EMBL" id="KI517748">
    <property type="protein sequence ID" value="ESQ32640.1"/>
    <property type="molecule type" value="Genomic_DNA"/>
</dbReference>
<accession>V4K533</accession>
<evidence type="ECO:0000313" key="1">
    <source>
        <dbReference type="EMBL" id="ESQ32640.1"/>
    </source>
</evidence>
<organism evidence="1 2">
    <name type="scientific">Eutrema salsugineum</name>
    <name type="common">Saltwater cress</name>
    <name type="synonym">Sisymbrium salsugineum</name>
    <dbReference type="NCBI Taxonomy" id="72664"/>
    <lineage>
        <taxon>Eukaryota</taxon>
        <taxon>Viridiplantae</taxon>
        <taxon>Streptophyta</taxon>
        <taxon>Embryophyta</taxon>
        <taxon>Tracheophyta</taxon>
        <taxon>Spermatophyta</taxon>
        <taxon>Magnoliopsida</taxon>
        <taxon>eudicotyledons</taxon>
        <taxon>Gunneridae</taxon>
        <taxon>Pentapetalae</taxon>
        <taxon>rosids</taxon>
        <taxon>malvids</taxon>
        <taxon>Brassicales</taxon>
        <taxon>Brassicaceae</taxon>
        <taxon>Eutremeae</taxon>
        <taxon>Eutrema</taxon>
    </lineage>
</organism>
<dbReference type="AlphaFoldDB" id="V4K533"/>